<comment type="caution">
    <text evidence="3">The sequence shown here is derived from an EMBL/GenBank/DDBJ whole genome shotgun (WGS) entry which is preliminary data.</text>
</comment>
<evidence type="ECO:0000313" key="4">
    <source>
        <dbReference type="Proteomes" id="UP000541444"/>
    </source>
</evidence>
<keyword evidence="1" id="KW-0732">Signal</keyword>
<name>A0A7J7NWY0_9MAGN</name>
<evidence type="ECO:0000313" key="3">
    <source>
        <dbReference type="EMBL" id="KAF6171705.1"/>
    </source>
</evidence>
<dbReference type="InterPro" id="IPR016140">
    <property type="entry name" value="Bifunc_inhib/LTP/seed_store"/>
</dbReference>
<keyword evidence="4" id="KW-1185">Reference proteome</keyword>
<feature type="domain" description="Bifunctional inhibitor/plant lipid transfer protein/seed storage helical" evidence="2">
    <location>
        <begin position="15"/>
        <end position="107"/>
    </location>
</feature>
<dbReference type="EMBL" id="JACGCM010000455">
    <property type="protein sequence ID" value="KAF6171705.1"/>
    <property type="molecule type" value="Genomic_DNA"/>
</dbReference>
<organism evidence="3 4">
    <name type="scientific">Kingdonia uniflora</name>
    <dbReference type="NCBI Taxonomy" id="39325"/>
    <lineage>
        <taxon>Eukaryota</taxon>
        <taxon>Viridiplantae</taxon>
        <taxon>Streptophyta</taxon>
        <taxon>Embryophyta</taxon>
        <taxon>Tracheophyta</taxon>
        <taxon>Spermatophyta</taxon>
        <taxon>Magnoliopsida</taxon>
        <taxon>Ranunculales</taxon>
        <taxon>Circaeasteraceae</taxon>
        <taxon>Kingdonia</taxon>
    </lineage>
</organism>
<dbReference type="InterPro" id="IPR036312">
    <property type="entry name" value="Bifun_inhib/LTP/seed_sf"/>
</dbReference>
<evidence type="ECO:0000256" key="1">
    <source>
        <dbReference type="SAM" id="SignalP"/>
    </source>
</evidence>
<dbReference type="Proteomes" id="UP000541444">
    <property type="component" value="Unassembled WGS sequence"/>
</dbReference>
<accession>A0A7J7NWY0</accession>
<feature type="signal peptide" evidence="1">
    <location>
        <begin position="1"/>
        <end position="20"/>
    </location>
</feature>
<dbReference type="PROSITE" id="PS51257">
    <property type="entry name" value="PROKAR_LIPOPROTEIN"/>
    <property type="match status" value="1"/>
</dbReference>
<dbReference type="SUPFAM" id="SSF47699">
    <property type="entry name" value="Bifunctional inhibitor/lipid-transfer protein/seed storage 2S albumin"/>
    <property type="match status" value="1"/>
</dbReference>
<reference evidence="3 4" key="1">
    <citation type="journal article" date="2020" name="IScience">
        <title>Genome Sequencing of the Endangered Kingdonia uniflora (Circaeasteraceae, Ranunculales) Reveals Potential Mechanisms of Evolutionary Specialization.</title>
        <authorList>
            <person name="Sun Y."/>
            <person name="Deng T."/>
            <person name="Zhang A."/>
            <person name="Moore M.J."/>
            <person name="Landis J.B."/>
            <person name="Lin N."/>
            <person name="Zhang H."/>
            <person name="Zhang X."/>
            <person name="Huang J."/>
            <person name="Zhang X."/>
            <person name="Sun H."/>
            <person name="Wang H."/>
        </authorList>
    </citation>
    <scope>NUCLEOTIDE SEQUENCE [LARGE SCALE GENOMIC DNA]</scope>
    <source>
        <strain evidence="3">TB1705</strain>
        <tissue evidence="3">Leaf</tissue>
    </source>
</reference>
<dbReference type="AlphaFoldDB" id="A0A7J7NWY0"/>
<sequence>MGVFNLRCLGLAAMVMLITGVIVSNHQVVAQGCQANIPGLVGSCAQYVQIPGGWVPPSAICCAFIQGLDTGCACQSITWEVERTISMPKVVSLFRTCGKQLGSGTRCGSKDDGVIGKDWDAPCIQVNRIKNCNLKRNN</sequence>
<dbReference type="PANTHER" id="PTHR33286">
    <property type="entry name" value="BIFUNCTIONAL INHIBITOR/LIPID-TRANSFER PROTEIN/SEED STORAGE 2S ALBUMIN SUPERFAMILY PROTEIN"/>
    <property type="match status" value="1"/>
</dbReference>
<protein>
    <recommendedName>
        <fullName evidence="2">Bifunctional inhibitor/plant lipid transfer protein/seed storage helical domain-containing protein</fullName>
    </recommendedName>
</protein>
<feature type="chain" id="PRO_5029836442" description="Bifunctional inhibitor/plant lipid transfer protein/seed storage helical domain-containing protein" evidence="1">
    <location>
        <begin position="21"/>
        <end position="138"/>
    </location>
</feature>
<gene>
    <name evidence="3" type="ORF">GIB67_007226</name>
</gene>
<evidence type="ECO:0000259" key="2">
    <source>
        <dbReference type="Pfam" id="PF14368"/>
    </source>
</evidence>
<dbReference type="Gene3D" id="1.10.110.10">
    <property type="entry name" value="Plant lipid-transfer and hydrophobic proteins"/>
    <property type="match status" value="1"/>
</dbReference>
<dbReference type="PANTHER" id="PTHR33286:SF1">
    <property type="entry name" value="OS01G0800600 PROTEIN"/>
    <property type="match status" value="1"/>
</dbReference>
<dbReference type="Pfam" id="PF14368">
    <property type="entry name" value="LTP_2"/>
    <property type="match status" value="1"/>
</dbReference>
<proteinExistence type="predicted"/>
<dbReference type="OrthoDB" id="653734at2759"/>